<dbReference type="PANTHER" id="PTHR35336:SF5">
    <property type="entry name" value="ADENOSYLCOBINAMIDE AMIDOHYDROLASE"/>
    <property type="match status" value="1"/>
</dbReference>
<evidence type="ECO:0008006" key="3">
    <source>
        <dbReference type="Google" id="ProtNLM"/>
    </source>
</evidence>
<reference evidence="2" key="1">
    <citation type="journal article" date="2020" name="mSystems">
        <title>Genome- and Community-Level Interaction Insights into Carbon Utilization and Element Cycling Functions of Hydrothermarchaeota in Hydrothermal Sediment.</title>
        <authorList>
            <person name="Zhou Z."/>
            <person name="Liu Y."/>
            <person name="Xu W."/>
            <person name="Pan J."/>
            <person name="Luo Z.H."/>
            <person name="Li M."/>
        </authorList>
    </citation>
    <scope>NUCLEOTIDE SEQUENCE [LARGE SCALE GENOMIC DNA]</scope>
    <source>
        <strain evidence="2">SpSt-618</strain>
    </source>
</reference>
<dbReference type="InterPro" id="IPR002808">
    <property type="entry name" value="AdoCbi_amidolase"/>
</dbReference>
<evidence type="ECO:0000256" key="1">
    <source>
        <dbReference type="SAM" id="Phobius"/>
    </source>
</evidence>
<accession>A0A7J3I7P8</accession>
<dbReference type="GO" id="GO:0008962">
    <property type="term" value="F:phosphatidylglycerophosphatase activity"/>
    <property type="evidence" value="ECO:0007669"/>
    <property type="project" value="InterPro"/>
</dbReference>
<dbReference type="Gene3D" id="1.10.3760.10">
    <property type="entry name" value="PgpA-like"/>
    <property type="match status" value="1"/>
</dbReference>
<dbReference type="SUPFAM" id="SSF101307">
    <property type="entry name" value="YutG-like"/>
    <property type="match status" value="1"/>
</dbReference>
<gene>
    <name evidence="2" type="ORF">ENT87_03620</name>
</gene>
<keyword evidence="1" id="KW-0812">Transmembrane</keyword>
<keyword evidence="1" id="KW-0472">Membrane</keyword>
<dbReference type="PANTHER" id="PTHR35336">
    <property type="entry name" value="ADENOSYLCOBINAMIDE AMIDOHYDROLASE"/>
    <property type="match status" value="1"/>
</dbReference>
<dbReference type="Pfam" id="PF01955">
    <property type="entry name" value="CbiZ"/>
    <property type="match status" value="1"/>
</dbReference>
<dbReference type="InterPro" id="IPR052209">
    <property type="entry name" value="CbiZ"/>
</dbReference>
<organism evidence="2">
    <name type="scientific">Ignisphaera aggregans</name>
    <dbReference type="NCBI Taxonomy" id="334771"/>
    <lineage>
        <taxon>Archaea</taxon>
        <taxon>Thermoproteota</taxon>
        <taxon>Thermoprotei</taxon>
        <taxon>Desulfurococcales</taxon>
        <taxon>Desulfurococcaceae</taxon>
        <taxon>Ignisphaera</taxon>
    </lineage>
</organism>
<keyword evidence="1" id="KW-1133">Transmembrane helix</keyword>
<dbReference type="EMBL" id="DTAI01000104">
    <property type="protein sequence ID" value="HGN36621.1"/>
    <property type="molecule type" value="Genomic_DNA"/>
</dbReference>
<sequence>MAMYLNIRRINEDIIAIDFPKPVEVVSTLKTVSINNSEPTIIRHAIFKHVESNFHVDNIVEYYLKILKELDIESGIVFLTAVPMDKLLHVEGYLSEIVMTIGLEPPVCIRYNQLYEPLRMGTINILIYVDLPLSKEAMVDLLKTAIEAKVVASSDLLLRCKSRAVGTVTDAIAVARPYGLDGGVLFSGMATPIGNSVANIVYNSIISVGIRNGIEWLLKNCIGYSMEEFLELFRNIYASTPIPNISLEKAIEKARKILHRILKDPNVWSFIIAARELDLHGSSGTVPGLTTDEYSSDTIKIVADELLGISLALYVGGANAMFAMYWIENMKKIGKLKYNGAGLYIDDIISAILGSLYTLLINEIDRGSSNE</sequence>
<feature type="transmembrane region" description="Helical" evidence="1">
    <location>
        <begin position="306"/>
        <end position="327"/>
    </location>
</feature>
<evidence type="ECO:0000313" key="2">
    <source>
        <dbReference type="EMBL" id="HGN36621.1"/>
    </source>
</evidence>
<proteinExistence type="predicted"/>
<comment type="caution">
    <text evidence="2">The sequence shown here is derived from an EMBL/GenBank/DDBJ whole genome shotgun (WGS) entry which is preliminary data.</text>
</comment>
<dbReference type="InterPro" id="IPR036681">
    <property type="entry name" value="PgpA-like_sf"/>
</dbReference>
<protein>
    <recommendedName>
        <fullName evidence="3">YutG/PgpA domain-containing protein</fullName>
    </recommendedName>
</protein>
<dbReference type="GO" id="GO:0006629">
    <property type="term" value="P:lipid metabolic process"/>
    <property type="evidence" value="ECO:0007669"/>
    <property type="project" value="InterPro"/>
</dbReference>
<name>A0A7J3I7P8_9CREN</name>
<dbReference type="AlphaFoldDB" id="A0A7J3I7P8"/>